<sequence>MVNAMNTTKSKKYAEFYSQFIKTSQLTMEMLKEQDVQCGDSLKKYLEDEDSVYKMNSASVQDKRVLTVNKWKTLSDCYNILEEIAGLKIGSDFQMLGFKQSDVENENKINVHSAASFIRQANLVPSNNIPEIEKLEETMVPCLEKKAICP</sequence>
<comment type="caution">
    <text evidence="1">The sequence shown here is derived from an EMBL/GenBank/DDBJ whole genome shotgun (WGS) entry which is preliminary data.</text>
</comment>
<reference evidence="1 2" key="1">
    <citation type="submission" date="2024-05" db="EMBL/GenBank/DDBJ databases">
        <authorList>
            <person name="Wallberg A."/>
        </authorList>
    </citation>
    <scope>NUCLEOTIDE SEQUENCE [LARGE SCALE GENOMIC DNA]</scope>
</reference>
<dbReference type="EMBL" id="CAXKWB010007251">
    <property type="protein sequence ID" value="CAL4086251.1"/>
    <property type="molecule type" value="Genomic_DNA"/>
</dbReference>
<name>A0AAV2QIB5_MEGNR</name>
<keyword evidence="2" id="KW-1185">Reference proteome</keyword>
<proteinExistence type="predicted"/>
<dbReference type="AlphaFoldDB" id="A0AAV2QIB5"/>
<accession>A0AAV2QIB5</accession>
<evidence type="ECO:0000313" key="2">
    <source>
        <dbReference type="Proteomes" id="UP001497623"/>
    </source>
</evidence>
<protein>
    <submittedName>
        <fullName evidence="1">Uncharacterized protein</fullName>
    </submittedName>
</protein>
<gene>
    <name evidence="1" type="ORF">MNOR_LOCUS12952</name>
</gene>
<dbReference type="Proteomes" id="UP001497623">
    <property type="component" value="Unassembled WGS sequence"/>
</dbReference>
<organism evidence="1 2">
    <name type="scientific">Meganyctiphanes norvegica</name>
    <name type="common">Northern krill</name>
    <name type="synonym">Thysanopoda norvegica</name>
    <dbReference type="NCBI Taxonomy" id="48144"/>
    <lineage>
        <taxon>Eukaryota</taxon>
        <taxon>Metazoa</taxon>
        <taxon>Ecdysozoa</taxon>
        <taxon>Arthropoda</taxon>
        <taxon>Crustacea</taxon>
        <taxon>Multicrustacea</taxon>
        <taxon>Malacostraca</taxon>
        <taxon>Eumalacostraca</taxon>
        <taxon>Eucarida</taxon>
        <taxon>Euphausiacea</taxon>
        <taxon>Euphausiidae</taxon>
        <taxon>Meganyctiphanes</taxon>
    </lineage>
</organism>
<evidence type="ECO:0000313" key="1">
    <source>
        <dbReference type="EMBL" id="CAL4086251.1"/>
    </source>
</evidence>